<organism evidence="2 3">
    <name type="scientific">Acanthosepion pharaonis</name>
    <name type="common">Pharaoh cuttlefish</name>
    <name type="synonym">Sepia pharaonis</name>
    <dbReference type="NCBI Taxonomy" id="158019"/>
    <lineage>
        <taxon>Eukaryota</taxon>
        <taxon>Metazoa</taxon>
        <taxon>Spiralia</taxon>
        <taxon>Lophotrochozoa</taxon>
        <taxon>Mollusca</taxon>
        <taxon>Cephalopoda</taxon>
        <taxon>Coleoidea</taxon>
        <taxon>Decapodiformes</taxon>
        <taxon>Sepiida</taxon>
        <taxon>Sepiina</taxon>
        <taxon>Sepiidae</taxon>
        <taxon>Acanthosepion</taxon>
    </lineage>
</organism>
<dbReference type="AlphaFoldDB" id="A0A812BAJ2"/>
<feature type="transmembrane region" description="Helical" evidence="1">
    <location>
        <begin position="40"/>
        <end position="59"/>
    </location>
</feature>
<proteinExistence type="predicted"/>
<dbReference type="EMBL" id="CAHIKZ030000465">
    <property type="protein sequence ID" value="CAE1175800.1"/>
    <property type="molecule type" value="Genomic_DNA"/>
</dbReference>
<name>A0A812BAJ2_ACAPH</name>
<keyword evidence="3" id="KW-1185">Reference proteome</keyword>
<keyword evidence="1" id="KW-0812">Transmembrane</keyword>
<dbReference type="Proteomes" id="UP000597762">
    <property type="component" value="Unassembled WGS sequence"/>
</dbReference>
<feature type="transmembrane region" description="Helical" evidence="1">
    <location>
        <begin position="123"/>
        <end position="143"/>
    </location>
</feature>
<evidence type="ECO:0000313" key="3">
    <source>
        <dbReference type="Proteomes" id="UP000597762"/>
    </source>
</evidence>
<reference evidence="2" key="1">
    <citation type="submission" date="2021-01" db="EMBL/GenBank/DDBJ databases">
        <authorList>
            <person name="Li R."/>
            <person name="Bekaert M."/>
        </authorList>
    </citation>
    <scope>NUCLEOTIDE SEQUENCE</scope>
    <source>
        <strain evidence="2">Farmed</strain>
    </source>
</reference>
<sequence>MACRTIFSRHFSTDFFFLSVFLFLIMLHSFFHSYDLFKQILIFLCLFSLLVCRFLYVYSFSNLPQPVPSDFTYTFSLFPFFFHCLLNSHQLYSFHPLPFLPTTSCVSALPPSFFYFHNGPSRFVIYFAAHLSSSSIFDFCFSLSSEIRHRTKRSILKSTLLSLSLSLSLSPSSLPLSLSLYLPPSLSLSIYIYARCGAKMFSV</sequence>
<accession>A0A812BAJ2</accession>
<comment type="caution">
    <text evidence="2">The sequence shown here is derived from an EMBL/GenBank/DDBJ whole genome shotgun (WGS) entry which is preliminary data.</text>
</comment>
<keyword evidence="1" id="KW-1133">Transmembrane helix</keyword>
<feature type="transmembrane region" description="Helical" evidence="1">
    <location>
        <begin position="15"/>
        <end position="33"/>
    </location>
</feature>
<evidence type="ECO:0000313" key="2">
    <source>
        <dbReference type="EMBL" id="CAE1175800.1"/>
    </source>
</evidence>
<evidence type="ECO:0000256" key="1">
    <source>
        <dbReference type="SAM" id="Phobius"/>
    </source>
</evidence>
<keyword evidence="1" id="KW-0472">Membrane</keyword>
<protein>
    <submittedName>
        <fullName evidence="2">Uncharacterized protein</fullName>
    </submittedName>
</protein>
<gene>
    <name evidence="2" type="ORF">SPHA_13818</name>
</gene>